<proteinExistence type="predicted"/>
<name>U2M6B9_9FIRM</name>
<protein>
    <submittedName>
        <fullName evidence="1">Transcriptional regulator</fullName>
    </submittedName>
</protein>
<organism evidence="1 2">
    <name type="scientific">Ruminococcus callidus ATCC 27760</name>
    <dbReference type="NCBI Taxonomy" id="411473"/>
    <lineage>
        <taxon>Bacteria</taxon>
        <taxon>Bacillati</taxon>
        <taxon>Bacillota</taxon>
        <taxon>Clostridia</taxon>
        <taxon>Eubacteriales</taxon>
        <taxon>Oscillospiraceae</taxon>
        <taxon>Ruminococcus</taxon>
    </lineage>
</organism>
<dbReference type="PANTHER" id="PTHR33221">
    <property type="entry name" value="WINGED HELIX-TURN-HELIX TRANSCRIPTIONAL REGULATOR, RRF2 FAMILY"/>
    <property type="match status" value="1"/>
</dbReference>
<dbReference type="Proteomes" id="UP000016662">
    <property type="component" value="Unassembled WGS sequence"/>
</dbReference>
<dbReference type="GO" id="GO:0003700">
    <property type="term" value="F:DNA-binding transcription factor activity"/>
    <property type="evidence" value="ECO:0007669"/>
    <property type="project" value="TreeGrafter"/>
</dbReference>
<dbReference type="PATRIC" id="fig|411473.3.peg.1497"/>
<dbReference type="InterPro" id="IPR036390">
    <property type="entry name" value="WH_DNA-bd_sf"/>
</dbReference>
<evidence type="ECO:0000313" key="2">
    <source>
        <dbReference type="Proteomes" id="UP000016662"/>
    </source>
</evidence>
<accession>U2M6B9</accession>
<dbReference type="STRING" id="411473.RUMCAL_01830"/>
<evidence type="ECO:0000313" key="1">
    <source>
        <dbReference type="EMBL" id="ERJ94873.1"/>
    </source>
</evidence>
<dbReference type="HOGENOM" id="CLU_107144_0_1_9"/>
<dbReference type="PROSITE" id="PS51197">
    <property type="entry name" value="HTH_RRF2_2"/>
    <property type="match status" value="1"/>
</dbReference>
<dbReference type="InterPro" id="IPR000944">
    <property type="entry name" value="Tscrpt_reg_Rrf2"/>
</dbReference>
<reference evidence="1 2" key="1">
    <citation type="submission" date="2013-07" db="EMBL/GenBank/DDBJ databases">
        <authorList>
            <person name="Weinstock G."/>
            <person name="Sodergren E."/>
            <person name="Wylie T."/>
            <person name="Fulton L."/>
            <person name="Fulton R."/>
            <person name="Fronick C."/>
            <person name="O'Laughlin M."/>
            <person name="Godfrey J."/>
            <person name="Miner T."/>
            <person name="Herter B."/>
            <person name="Appelbaum E."/>
            <person name="Cordes M."/>
            <person name="Lek S."/>
            <person name="Wollam A."/>
            <person name="Pepin K.H."/>
            <person name="Palsikar V.B."/>
            <person name="Mitreva M."/>
            <person name="Wilson R.K."/>
        </authorList>
    </citation>
    <scope>NUCLEOTIDE SEQUENCE [LARGE SCALE GENOMIC DNA]</scope>
    <source>
        <strain evidence="1 2">ATCC 27760</strain>
    </source>
</reference>
<dbReference type="InterPro" id="IPR036388">
    <property type="entry name" value="WH-like_DNA-bd_sf"/>
</dbReference>
<dbReference type="Gene3D" id="1.10.10.10">
    <property type="entry name" value="Winged helix-like DNA-binding domain superfamily/Winged helix DNA-binding domain"/>
    <property type="match status" value="1"/>
</dbReference>
<dbReference type="AlphaFoldDB" id="U2M6B9"/>
<keyword evidence="2" id="KW-1185">Reference proteome</keyword>
<dbReference type="Pfam" id="PF02082">
    <property type="entry name" value="Rrf2"/>
    <property type="match status" value="1"/>
</dbReference>
<dbReference type="PANTHER" id="PTHR33221:SF16">
    <property type="entry name" value="HTH-TYPE TRANSCRIPTIONAL REGULATOR SLR0846-RELATED"/>
    <property type="match status" value="1"/>
</dbReference>
<dbReference type="EMBL" id="AWVF01000232">
    <property type="protein sequence ID" value="ERJ94873.1"/>
    <property type="molecule type" value="Genomic_DNA"/>
</dbReference>
<sequence>MKYLEQILVALRQTHLIRGIKGFKGGYVIARPADKISFQEIIDALDITILGDADTGGAEDTSLLKATVQECLWDQMTAYLRQFCSSITLQDMMDRYRNSIPQDEAFMYYI</sequence>
<dbReference type="SUPFAM" id="SSF46785">
    <property type="entry name" value="Winged helix' DNA-binding domain"/>
    <property type="match status" value="1"/>
</dbReference>
<dbReference type="eggNOG" id="COG1959">
    <property type="taxonomic scope" value="Bacteria"/>
</dbReference>
<comment type="caution">
    <text evidence="1">The sequence shown here is derived from an EMBL/GenBank/DDBJ whole genome shotgun (WGS) entry which is preliminary data.</text>
</comment>
<dbReference type="GO" id="GO:0005829">
    <property type="term" value="C:cytosol"/>
    <property type="evidence" value="ECO:0007669"/>
    <property type="project" value="TreeGrafter"/>
</dbReference>
<gene>
    <name evidence="1" type="ORF">RUMCAL_01830</name>
</gene>